<keyword evidence="2" id="KW-1185">Reference proteome</keyword>
<dbReference type="Proteomes" id="UP000828390">
    <property type="component" value="Unassembled WGS sequence"/>
</dbReference>
<name>A0A9D4DQI4_DREPO</name>
<comment type="caution">
    <text evidence="1">The sequence shown here is derived from an EMBL/GenBank/DDBJ whole genome shotgun (WGS) entry which is preliminary data.</text>
</comment>
<reference evidence="1" key="1">
    <citation type="journal article" date="2019" name="bioRxiv">
        <title>The Genome of the Zebra Mussel, Dreissena polymorpha: A Resource for Invasive Species Research.</title>
        <authorList>
            <person name="McCartney M.A."/>
            <person name="Auch B."/>
            <person name="Kono T."/>
            <person name="Mallez S."/>
            <person name="Zhang Y."/>
            <person name="Obille A."/>
            <person name="Becker A."/>
            <person name="Abrahante J.E."/>
            <person name="Garbe J."/>
            <person name="Badalamenti J.P."/>
            <person name="Herman A."/>
            <person name="Mangelson H."/>
            <person name="Liachko I."/>
            <person name="Sullivan S."/>
            <person name="Sone E.D."/>
            <person name="Koren S."/>
            <person name="Silverstein K.A.T."/>
            <person name="Beckman K.B."/>
            <person name="Gohl D.M."/>
        </authorList>
    </citation>
    <scope>NUCLEOTIDE SEQUENCE</scope>
    <source>
        <strain evidence="1">Duluth1</strain>
        <tissue evidence="1">Whole animal</tissue>
    </source>
</reference>
<accession>A0A9D4DQI4</accession>
<gene>
    <name evidence="1" type="ORF">DPMN_187191</name>
</gene>
<reference evidence="1" key="2">
    <citation type="submission" date="2020-11" db="EMBL/GenBank/DDBJ databases">
        <authorList>
            <person name="McCartney M.A."/>
            <person name="Auch B."/>
            <person name="Kono T."/>
            <person name="Mallez S."/>
            <person name="Becker A."/>
            <person name="Gohl D.M."/>
            <person name="Silverstein K.A.T."/>
            <person name="Koren S."/>
            <person name="Bechman K.B."/>
            <person name="Herman A."/>
            <person name="Abrahante J.E."/>
            <person name="Garbe J."/>
        </authorList>
    </citation>
    <scope>NUCLEOTIDE SEQUENCE</scope>
    <source>
        <strain evidence="1">Duluth1</strain>
        <tissue evidence="1">Whole animal</tissue>
    </source>
</reference>
<sequence length="62" mass="7154">MNDSEEGEKENFYNRPSTIIQGRPKKNIIILMIDFHAKIGGDNRGYEEIMKKQGLRELNESG</sequence>
<dbReference type="AlphaFoldDB" id="A0A9D4DQI4"/>
<evidence type="ECO:0000313" key="2">
    <source>
        <dbReference type="Proteomes" id="UP000828390"/>
    </source>
</evidence>
<organism evidence="1 2">
    <name type="scientific">Dreissena polymorpha</name>
    <name type="common">Zebra mussel</name>
    <name type="synonym">Mytilus polymorpha</name>
    <dbReference type="NCBI Taxonomy" id="45954"/>
    <lineage>
        <taxon>Eukaryota</taxon>
        <taxon>Metazoa</taxon>
        <taxon>Spiralia</taxon>
        <taxon>Lophotrochozoa</taxon>
        <taxon>Mollusca</taxon>
        <taxon>Bivalvia</taxon>
        <taxon>Autobranchia</taxon>
        <taxon>Heteroconchia</taxon>
        <taxon>Euheterodonta</taxon>
        <taxon>Imparidentia</taxon>
        <taxon>Neoheterodontei</taxon>
        <taxon>Myida</taxon>
        <taxon>Dreissenoidea</taxon>
        <taxon>Dreissenidae</taxon>
        <taxon>Dreissena</taxon>
    </lineage>
</organism>
<dbReference type="EMBL" id="JAIWYP010000010">
    <property type="protein sequence ID" value="KAH3752570.1"/>
    <property type="molecule type" value="Genomic_DNA"/>
</dbReference>
<proteinExistence type="predicted"/>
<protein>
    <submittedName>
        <fullName evidence="1">Uncharacterized protein</fullName>
    </submittedName>
</protein>
<evidence type="ECO:0000313" key="1">
    <source>
        <dbReference type="EMBL" id="KAH3752570.1"/>
    </source>
</evidence>